<dbReference type="Pfam" id="PF22551">
    <property type="entry name" value="TY-Chap1"/>
    <property type="match status" value="1"/>
</dbReference>
<accession>A0A2T4ULK2</accession>
<dbReference type="OrthoDB" id="5243926at2"/>
<dbReference type="Gene3D" id="3.30.1460.10">
    <property type="match status" value="1"/>
</dbReference>
<dbReference type="EMBL" id="PYYB01000001">
    <property type="protein sequence ID" value="PTL60117.1"/>
    <property type="molecule type" value="Genomic_DNA"/>
</dbReference>
<evidence type="ECO:0000259" key="1">
    <source>
        <dbReference type="Pfam" id="PF22551"/>
    </source>
</evidence>
<proteinExistence type="predicted"/>
<dbReference type="AlphaFoldDB" id="A0A2T4ULK2"/>
<comment type="caution">
    <text evidence="2">The sequence shown here is derived from an EMBL/GenBank/DDBJ whole genome shotgun (WGS) entry which is preliminary data.</text>
</comment>
<evidence type="ECO:0000313" key="3">
    <source>
        <dbReference type="Proteomes" id="UP000240739"/>
    </source>
</evidence>
<reference evidence="2 3" key="1">
    <citation type="submission" date="2018-03" db="EMBL/GenBank/DDBJ databases">
        <title>Aquarubrobacter algicola gen. nov., sp. nov., a novel actinobacterium isolated from shallow eutrophic lake during the end of cyanobacterial harmful algal blooms.</title>
        <authorList>
            <person name="Chun S.J."/>
        </authorList>
    </citation>
    <scope>NUCLEOTIDE SEQUENCE [LARGE SCALE GENOMIC DNA]</scope>
    <source>
        <strain evidence="2 3">Seoho-28</strain>
    </source>
</reference>
<protein>
    <recommendedName>
        <fullName evidence="1">TY-Chap central domain-containing protein</fullName>
    </recommendedName>
</protein>
<feature type="domain" description="TY-Chap central" evidence="1">
    <location>
        <begin position="8"/>
        <end position="139"/>
    </location>
</feature>
<dbReference type="RefSeq" id="WP_107568762.1">
    <property type="nucleotide sequence ID" value="NZ_PYYB01000001.1"/>
</dbReference>
<dbReference type="SUPFAM" id="SSF69635">
    <property type="entry name" value="Type III secretory system chaperone-like"/>
    <property type="match status" value="1"/>
</dbReference>
<gene>
    <name evidence="2" type="ORF">C7Y72_10905</name>
</gene>
<evidence type="ECO:0000313" key="2">
    <source>
        <dbReference type="EMBL" id="PTL60117.1"/>
    </source>
</evidence>
<organism evidence="2 3">
    <name type="scientific">Paraconexibacter algicola</name>
    <dbReference type="NCBI Taxonomy" id="2133960"/>
    <lineage>
        <taxon>Bacteria</taxon>
        <taxon>Bacillati</taxon>
        <taxon>Actinomycetota</taxon>
        <taxon>Thermoleophilia</taxon>
        <taxon>Solirubrobacterales</taxon>
        <taxon>Paraconexibacteraceae</taxon>
        <taxon>Paraconexibacter</taxon>
    </lineage>
</organism>
<sequence>MDIETSIEQVAGILVREGLAFETADDGRGYRMIFDSAAVFIGFSPWKDGTVITLSSPILQGIDEDSPGAAAALNMINGLNTNSFFTKFTFVDGALIVEYDLLADRLQADELMNALSVVATSAEVLDDELVDRIGGKPYVTLLEERESSGEDD</sequence>
<dbReference type="Proteomes" id="UP000240739">
    <property type="component" value="Unassembled WGS sequence"/>
</dbReference>
<name>A0A2T4ULK2_9ACTN</name>
<keyword evidence="3" id="KW-1185">Reference proteome</keyword>
<dbReference type="InterPro" id="IPR054343">
    <property type="entry name" value="TY-Chap_M"/>
</dbReference>